<dbReference type="GO" id="GO:0016787">
    <property type="term" value="F:hydrolase activity"/>
    <property type="evidence" value="ECO:0007669"/>
    <property type="project" value="UniProtKB-KW"/>
</dbReference>
<comment type="subcellular location">
    <subcellularLocation>
        <location evidence="1">Membrane</location>
    </subcellularLocation>
</comment>
<dbReference type="Pfam" id="PF00144">
    <property type="entry name" value="Beta-lactamase"/>
    <property type="match status" value="1"/>
</dbReference>
<accession>A0A415EP25</accession>
<evidence type="ECO:0000313" key="4">
    <source>
        <dbReference type="EMBL" id="RHK04843.1"/>
    </source>
</evidence>
<comment type="caution">
    <text evidence="4">The sequence shown here is derived from an EMBL/GenBank/DDBJ whole genome shotgun (WGS) entry which is preliminary data.</text>
</comment>
<evidence type="ECO:0000259" key="3">
    <source>
        <dbReference type="Pfam" id="PF00144"/>
    </source>
</evidence>
<dbReference type="Proteomes" id="UP000286288">
    <property type="component" value="Unassembled WGS sequence"/>
</dbReference>
<organism evidence="4 5">
    <name type="scientific">Enterococcus casseliflavus</name>
    <name type="common">Enterococcus flavescens</name>
    <dbReference type="NCBI Taxonomy" id="37734"/>
    <lineage>
        <taxon>Bacteria</taxon>
        <taxon>Bacillati</taxon>
        <taxon>Bacillota</taxon>
        <taxon>Bacilli</taxon>
        <taxon>Lactobacillales</taxon>
        <taxon>Enterococcaceae</taxon>
        <taxon>Enterococcus</taxon>
    </lineage>
</organism>
<evidence type="ECO:0000256" key="2">
    <source>
        <dbReference type="ARBA" id="ARBA00023136"/>
    </source>
</evidence>
<dbReference type="SUPFAM" id="SSF56601">
    <property type="entry name" value="beta-lactamase/transpeptidase-like"/>
    <property type="match status" value="1"/>
</dbReference>
<dbReference type="GO" id="GO:0016020">
    <property type="term" value="C:membrane"/>
    <property type="evidence" value="ECO:0007669"/>
    <property type="project" value="UniProtKB-SubCell"/>
</dbReference>
<keyword evidence="4" id="KW-0378">Hydrolase</keyword>
<reference evidence="4 5" key="1">
    <citation type="submission" date="2018-08" db="EMBL/GenBank/DDBJ databases">
        <title>A genome reference for cultivated species of the human gut microbiota.</title>
        <authorList>
            <person name="Zou Y."/>
            <person name="Xue W."/>
            <person name="Luo G."/>
        </authorList>
    </citation>
    <scope>NUCLEOTIDE SEQUENCE [LARGE SCALE GENOMIC DNA]</scope>
    <source>
        <strain evidence="4 5">AF48-16</strain>
    </source>
</reference>
<dbReference type="InterPro" id="IPR012338">
    <property type="entry name" value="Beta-lactam/transpept-like"/>
</dbReference>
<keyword evidence="2" id="KW-0472">Membrane</keyword>
<dbReference type="PANTHER" id="PTHR46825:SF11">
    <property type="entry name" value="PENICILLIN-BINDING PROTEIN 4"/>
    <property type="match status" value="1"/>
</dbReference>
<evidence type="ECO:0000256" key="1">
    <source>
        <dbReference type="ARBA" id="ARBA00004370"/>
    </source>
</evidence>
<dbReference type="InterPro" id="IPR001466">
    <property type="entry name" value="Beta-lactam-related"/>
</dbReference>
<dbReference type="PANTHER" id="PTHR46825">
    <property type="entry name" value="D-ALANYL-D-ALANINE-CARBOXYPEPTIDASE/ENDOPEPTIDASE AMPH"/>
    <property type="match status" value="1"/>
</dbReference>
<gene>
    <name evidence="4" type="ORF">DW084_15655</name>
</gene>
<proteinExistence type="predicted"/>
<dbReference type="EMBL" id="QRMZ01000025">
    <property type="protein sequence ID" value="RHK04843.1"/>
    <property type="molecule type" value="Genomic_DNA"/>
</dbReference>
<dbReference type="Gene3D" id="3.40.710.10">
    <property type="entry name" value="DD-peptidase/beta-lactamase superfamily"/>
    <property type="match status" value="1"/>
</dbReference>
<feature type="domain" description="Beta-lactamase-related" evidence="3">
    <location>
        <begin position="7"/>
        <end position="324"/>
    </location>
</feature>
<sequence length="339" mass="38220">MNTQLIDKRLEQKQKEYAFYGNIRVVKADKVLVDRSFGYANDADKLPNRAHTRFGIASGCKLFTALAICQLVEAGKLSFDTTLQECVPDVLPNFDPAVTVHHLLTHTSGIPDYFDEEVSDDFEALWQDLPTYRVRTPRDFLPLFQKKAMADPVGSKVKYNNAGYILLGVIVEAVSGLHFTDYIGKNIFEKAEMTDAGYFAQDMLPRNTALGYIETESGLKTNIFSIPAKGGPDGGAYVSVEDLEKFWHALMSGQLLSKTMTEIFLTPQVHEEDEFFYGYGGLMKVVEQKVVKYIQMGYDPGVNYHSVYYPDQQLLIAVCSNKSAHAYEMQEVLEEFFVD</sequence>
<dbReference type="InterPro" id="IPR050491">
    <property type="entry name" value="AmpC-like"/>
</dbReference>
<protein>
    <submittedName>
        <fullName evidence="4">Class C beta-lactamase-related serine hydrolase</fullName>
    </submittedName>
</protein>
<evidence type="ECO:0000313" key="5">
    <source>
        <dbReference type="Proteomes" id="UP000286288"/>
    </source>
</evidence>
<name>A0A415EP25_ENTCA</name>
<dbReference type="AlphaFoldDB" id="A0A415EP25"/>